<dbReference type="SUPFAM" id="SSF50729">
    <property type="entry name" value="PH domain-like"/>
    <property type="match status" value="1"/>
</dbReference>
<feature type="region of interest" description="Disordered" evidence="9">
    <location>
        <begin position="708"/>
        <end position="742"/>
    </location>
</feature>
<evidence type="ECO:0000256" key="5">
    <source>
        <dbReference type="ARBA" id="ARBA00022989"/>
    </source>
</evidence>
<evidence type="ECO:0000313" key="13">
    <source>
        <dbReference type="Proteomes" id="UP000006310"/>
    </source>
</evidence>
<dbReference type="GO" id="GO:0008289">
    <property type="term" value="F:lipid binding"/>
    <property type="evidence" value="ECO:0007669"/>
    <property type="project" value="UniProtKB-KW"/>
</dbReference>
<dbReference type="PROSITE" id="PS51847">
    <property type="entry name" value="SMP"/>
    <property type="match status" value="1"/>
</dbReference>
<dbReference type="HOGENOM" id="CLU_012852_2_0_1"/>
<dbReference type="SMART" id="SM00233">
    <property type="entry name" value="PH"/>
    <property type="match status" value="1"/>
</dbReference>
<feature type="region of interest" description="Disordered" evidence="9">
    <location>
        <begin position="606"/>
        <end position="636"/>
    </location>
</feature>
<dbReference type="OrthoDB" id="26740at2759"/>
<evidence type="ECO:0000256" key="9">
    <source>
        <dbReference type="SAM" id="MobiDB-lite"/>
    </source>
</evidence>
<dbReference type="KEGG" id="kng:KNAG_0A07420"/>
<feature type="transmembrane region" description="Helical" evidence="10">
    <location>
        <begin position="7"/>
        <end position="30"/>
    </location>
</feature>
<dbReference type="GO" id="GO:0033116">
    <property type="term" value="C:endoplasmic reticulum-Golgi intermediate compartment membrane"/>
    <property type="evidence" value="ECO:0007669"/>
    <property type="project" value="EnsemblFungi"/>
</dbReference>
<keyword evidence="13" id="KW-1185">Reference proteome</keyword>
<dbReference type="RefSeq" id="XP_022462641.1">
    <property type="nucleotide sequence ID" value="XM_022611209.1"/>
</dbReference>
<name>J7R0Q2_HUIN7</name>
<keyword evidence="2" id="KW-0813">Transport</keyword>
<feature type="compositionally biased region" description="Acidic residues" evidence="9">
    <location>
        <begin position="610"/>
        <end position="624"/>
    </location>
</feature>
<gene>
    <name evidence="12" type="primary">KNAG0A07420</name>
    <name evidence="12" type="ordered locus">KNAG_0A07420</name>
</gene>
<dbReference type="GO" id="GO:0015914">
    <property type="term" value="P:phospholipid transport"/>
    <property type="evidence" value="ECO:0007669"/>
    <property type="project" value="TreeGrafter"/>
</dbReference>
<keyword evidence="7" id="KW-0446">Lipid-binding</keyword>
<dbReference type="InterPro" id="IPR001849">
    <property type="entry name" value="PH_domain"/>
</dbReference>
<dbReference type="PANTHER" id="PTHR13466">
    <property type="entry name" value="TEX2 PROTEIN-RELATED"/>
    <property type="match status" value="1"/>
</dbReference>
<dbReference type="Pfam" id="PF10296">
    <property type="entry name" value="MMM1"/>
    <property type="match status" value="1"/>
</dbReference>
<sequence length="786" mass="87490">MFTTLKTLVIVYLLGGVTFIPLCVVAWFLYGQLAEHKEDDDDEREPTTRVLFQGIDPDFKAGAVEEDKGVKVSKEGWMYVTNQYYYHSTEIAAMKDPSNTSNVKSSLKDVTGSLSLPLRSQLRKKQRFYVFLKHSNLFLYKDDESAPKGLEYAIPLKDCFVTLWPRDLEKELSDGSLFTSRVCIALFKKDAVTFDTDTYSLRFTQDQLGSQDTFADNGTSTSSDADQRGLVVKGASQFFLYIDNTMDKEDWYFQLINACKISNVANVSHGYKQSIMDPQVSAQTAHLNTPDLLYLIQALNSTEDQLQTKWLNALLGRLFLSLQQTDTLNRYILEKISKKLRKINRPGFLDDFIIQKVDVGHSAPLITNPRLKELSPDGLLKVGFDIQYHGGLSLIITTKANINLGSHFKPREVSLKLSITVKELSGPLVLLLKPPPSNRIWYSFETEPALDLEVVPVVSSSKLSYNVVTNAIKSKFLESFKDSLVVPFYDDIVVYDTMGEIYRGGIWDKKVDVNSDIFGGPENPEPTQPNQPVQPAQSTDTRRLSVKSVKRVSSKLSFKKTLRSNSDNKAPESGAEVETTNMDDADVALSIPRNSIVSLPNSKHSIQDSVIDDDSSNDLEDIEDSNSSNQVTSKSKKYLKKGLNKINKWYKDNVGNDGLDGNDGLNEYDLDSEEQQQREANVAEKGGLVPPAPLVPAKPVMISNRRKAHTKHANDPLLLASVPGRPVPPVSEHTDNMSDKDKVAVNESSKLLASEMFVSKSVASPTQANAVASSPIIPQSQFAQDL</sequence>
<dbReference type="OMA" id="MDKEDWY"/>
<evidence type="ECO:0000256" key="6">
    <source>
        <dbReference type="ARBA" id="ARBA00023055"/>
    </source>
</evidence>
<dbReference type="Proteomes" id="UP000006310">
    <property type="component" value="Chromosome 1"/>
</dbReference>
<evidence type="ECO:0000313" key="12">
    <source>
        <dbReference type="EMBL" id="CCK68395.1"/>
    </source>
</evidence>
<proteinExistence type="predicted"/>
<dbReference type="InterPro" id="IPR031468">
    <property type="entry name" value="SMP_LBD"/>
</dbReference>
<feature type="region of interest" description="Disordered" evidence="9">
    <location>
        <begin position="764"/>
        <end position="786"/>
    </location>
</feature>
<protein>
    <recommendedName>
        <fullName evidence="11">SMP-LTD domain-containing protein</fullName>
    </recommendedName>
</protein>
<dbReference type="AlphaFoldDB" id="J7R0Q2"/>
<feature type="compositionally biased region" description="Basic and acidic residues" evidence="9">
    <location>
        <begin position="732"/>
        <end position="742"/>
    </location>
</feature>
<evidence type="ECO:0000256" key="1">
    <source>
        <dbReference type="ARBA" id="ARBA00004586"/>
    </source>
</evidence>
<keyword evidence="6" id="KW-0445">Lipid transport</keyword>
<organism evidence="12 13">
    <name type="scientific">Huiozyma naganishii (strain ATCC MYA-139 / BCRC 22969 / CBS 8797 / KCTC 17520 / NBRC 10181 / NCYC 3082 / Yp74L-3)</name>
    <name type="common">Yeast</name>
    <name type="synonym">Kazachstania naganishii</name>
    <dbReference type="NCBI Taxonomy" id="1071383"/>
    <lineage>
        <taxon>Eukaryota</taxon>
        <taxon>Fungi</taxon>
        <taxon>Dikarya</taxon>
        <taxon>Ascomycota</taxon>
        <taxon>Saccharomycotina</taxon>
        <taxon>Saccharomycetes</taxon>
        <taxon>Saccharomycetales</taxon>
        <taxon>Saccharomycetaceae</taxon>
        <taxon>Huiozyma</taxon>
    </lineage>
</organism>
<dbReference type="GO" id="GO:0032865">
    <property type="term" value="C:ERMES complex"/>
    <property type="evidence" value="ECO:0007669"/>
    <property type="project" value="TreeGrafter"/>
</dbReference>
<dbReference type="GO" id="GO:0071561">
    <property type="term" value="C:nucleus-vacuole junction"/>
    <property type="evidence" value="ECO:0007669"/>
    <property type="project" value="EnsemblFungi"/>
</dbReference>
<feature type="compositionally biased region" description="Low complexity" evidence="9">
    <location>
        <begin position="654"/>
        <end position="665"/>
    </location>
</feature>
<evidence type="ECO:0000259" key="11">
    <source>
        <dbReference type="PROSITE" id="PS51847"/>
    </source>
</evidence>
<feature type="region of interest" description="Disordered" evidence="9">
    <location>
        <begin position="560"/>
        <end position="583"/>
    </location>
</feature>
<dbReference type="CDD" id="cd21675">
    <property type="entry name" value="SMP_TEX2"/>
    <property type="match status" value="1"/>
</dbReference>
<dbReference type="InterPro" id="IPR019411">
    <property type="entry name" value="MMM1_dom"/>
</dbReference>
<dbReference type="GO" id="GO:0005319">
    <property type="term" value="F:lipid transporter activity"/>
    <property type="evidence" value="ECO:0007669"/>
    <property type="project" value="EnsemblFungi"/>
</dbReference>
<comment type="subcellular location">
    <subcellularLocation>
        <location evidence="1">Endoplasmic reticulum membrane</location>
    </subcellularLocation>
</comment>
<evidence type="ECO:0000256" key="10">
    <source>
        <dbReference type="SAM" id="Phobius"/>
    </source>
</evidence>
<dbReference type="eggNOG" id="KOG2238">
    <property type="taxonomic scope" value="Eukaryota"/>
</dbReference>
<dbReference type="GeneID" id="34524030"/>
<dbReference type="GO" id="GO:0035621">
    <property type="term" value="P:ER to Golgi ceramide transport"/>
    <property type="evidence" value="ECO:0007669"/>
    <property type="project" value="EnsemblFungi"/>
</dbReference>
<keyword evidence="3 10" id="KW-0812">Transmembrane</keyword>
<dbReference type="GO" id="GO:0005789">
    <property type="term" value="C:endoplasmic reticulum membrane"/>
    <property type="evidence" value="ECO:0007669"/>
    <property type="project" value="UniProtKB-SubCell"/>
</dbReference>
<evidence type="ECO:0000256" key="8">
    <source>
        <dbReference type="ARBA" id="ARBA00023136"/>
    </source>
</evidence>
<evidence type="ECO:0000256" key="4">
    <source>
        <dbReference type="ARBA" id="ARBA00022824"/>
    </source>
</evidence>
<keyword evidence="4" id="KW-0256">Endoplasmic reticulum</keyword>
<dbReference type="CDD" id="cd00821">
    <property type="entry name" value="PH"/>
    <property type="match status" value="1"/>
</dbReference>
<evidence type="ECO:0000256" key="3">
    <source>
        <dbReference type="ARBA" id="ARBA00022692"/>
    </source>
</evidence>
<reference evidence="12 13" key="1">
    <citation type="journal article" date="2011" name="Proc. Natl. Acad. Sci. U.S.A.">
        <title>Evolutionary erosion of yeast sex chromosomes by mating-type switching accidents.</title>
        <authorList>
            <person name="Gordon J.L."/>
            <person name="Armisen D."/>
            <person name="Proux-Wera E."/>
            <person name="Oheigeartaigh S.S."/>
            <person name="Byrne K.P."/>
            <person name="Wolfe K.H."/>
        </authorList>
    </citation>
    <scope>NUCLEOTIDE SEQUENCE [LARGE SCALE GENOMIC DNA]</scope>
    <source>
        <strain evidence="13">ATCC MYA-139 / BCRC 22969 / CBS 8797 / CCRC 22969 / KCTC 17520 / NBRC 10181 / NCYC 3082</strain>
    </source>
</reference>
<dbReference type="GO" id="GO:1990456">
    <property type="term" value="P:mitochondrion-endoplasmic reticulum membrane tethering"/>
    <property type="evidence" value="ECO:0007669"/>
    <property type="project" value="TreeGrafter"/>
</dbReference>
<dbReference type="PANTHER" id="PTHR13466:SF19">
    <property type="entry name" value="NUCLEUS-VACUOLE JUNCTION PROTEIN 2"/>
    <property type="match status" value="1"/>
</dbReference>
<evidence type="ECO:0000256" key="7">
    <source>
        <dbReference type="ARBA" id="ARBA00023121"/>
    </source>
</evidence>
<keyword evidence="5 10" id="KW-1133">Transmembrane helix</keyword>
<keyword evidence="8 10" id="KW-0472">Membrane</keyword>
<dbReference type="STRING" id="1071383.J7R0Q2"/>
<feature type="region of interest" description="Disordered" evidence="9">
    <location>
        <begin position="654"/>
        <end position="696"/>
    </location>
</feature>
<dbReference type="EMBL" id="HE978314">
    <property type="protein sequence ID" value="CCK68395.1"/>
    <property type="molecule type" value="Genomic_DNA"/>
</dbReference>
<feature type="region of interest" description="Disordered" evidence="9">
    <location>
        <begin position="517"/>
        <end position="545"/>
    </location>
</feature>
<feature type="domain" description="SMP-LTD" evidence="11">
    <location>
        <begin position="304"/>
        <end position="495"/>
    </location>
</feature>
<accession>J7R0Q2</accession>
<evidence type="ECO:0000256" key="2">
    <source>
        <dbReference type="ARBA" id="ARBA00022448"/>
    </source>
</evidence>
<reference evidence="13" key="2">
    <citation type="submission" date="2012-08" db="EMBL/GenBank/DDBJ databases">
        <title>Genome sequence of Kazachstania naganishii.</title>
        <authorList>
            <person name="Gordon J.L."/>
            <person name="Armisen D."/>
            <person name="Proux-Wera E."/>
            <person name="OhEigeartaigh S.S."/>
            <person name="Byrne K.P."/>
            <person name="Wolfe K.H."/>
        </authorList>
    </citation>
    <scope>NUCLEOTIDE SEQUENCE [LARGE SCALE GENOMIC DNA]</scope>
    <source>
        <strain evidence="13">ATCC MYA-139 / BCRC 22969 / CBS 8797 / CCRC 22969 / KCTC 17520 / NBRC 10181 / NCYC 3082</strain>
    </source>
</reference>